<reference evidence="2" key="1">
    <citation type="submission" date="2017-10" db="EMBL/GenBank/DDBJ databases">
        <title>Chryseobacterium sp. B5 is a hydrocarbonoclastic and plant growth promoting bacterium.</title>
        <authorList>
            <person name="Thijs S."/>
            <person name="Gkorezis P."/>
            <person name="Van Hamme J."/>
        </authorList>
    </citation>
    <scope>NUCLEOTIDE SEQUENCE</scope>
    <source>
        <strain evidence="2">B5</strain>
    </source>
</reference>
<dbReference type="CDD" id="cd01948">
    <property type="entry name" value="EAL"/>
    <property type="match status" value="1"/>
</dbReference>
<dbReference type="InterPro" id="IPR001633">
    <property type="entry name" value="EAL_dom"/>
</dbReference>
<dbReference type="AlphaFoldDB" id="A0A2G7T442"/>
<comment type="caution">
    <text evidence="2">The sequence shown here is derived from an EMBL/GenBank/DDBJ whole genome shotgun (WGS) entry which is preliminary data.</text>
</comment>
<dbReference type="SMART" id="SM00052">
    <property type="entry name" value="EAL"/>
    <property type="match status" value="1"/>
</dbReference>
<protein>
    <recommendedName>
        <fullName evidence="1">EAL domain-containing protein</fullName>
    </recommendedName>
</protein>
<evidence type="ECO:0000313" key="2">
    <source>
        <dbReference type="EMBL" id="PII34678.1"/>
    </source>
</evidence>
<dbReference type="SUPFAM" id="SSF141868">
    <property type="entry name" value="EAL domain-like"/>
    <property type="match status" value="1"/>
</dbReference>
<dbReference type="InterPro" id="IPR050706">
    <property type="entry name" value="Cyclic-di-GMP_PDE-like"/>
</dbReference>
<dbReference type="PANTHER" id="PTHR33121:SF70">
    <property type="entry name" value="SIGNALING PROTEIN YKOW"/>
    <property type="match status" value="1"/>
</dbReference>
<dbReference type="EMBL" id="PEKC01000087">
    <property type="protein sequence ID" value="PII34678.1"/>
    <property type="molecule type" value="Genomic_DNA"/>
</dbReference>
<dbReference type="PANTHER" id="PTHR33121">
    <property type="entry name" value="CYCLIC DI-GMP PHOSPHODIESTERASE PDEF"/>
    <property type="match status" value="1"/>
</dbReference>
<gene>
    <name evidence="2" type="ORF">CTI11_19160</name>
</gene>
<dbReference type="GO" id="GO:0071111">
    <property type="term" value="F:cyclic-guanylate-specific phosphodiesterase activity"/>
    <property type="evidence" value="ECO:0007669"/>
    <property type="project" value="InterPro"/>
</dbReference>
<organism evidence="2">
    <name type="scientific">Chryseobacterium sp. B5</name>
    <dbReference type="NCBI Taxonomy" id="2050562"/>
    <lineage>
        <taxon>Bacteria</taxon>
        <taxon>Pseudomonadati</taxon>
        <taxon>Bacteroidota</taxon>
        <taxon>Flavobacteriia</taxon>
        <taxon>Flavobacteriales</taxon>
        <taxon>Weeksellaceae</taxon>
        <taxon>Chryseobacterium group</taxon>
        <taxon>Chryseobacterium</taxon>
    </lineage>
</organism>
<proteinExistence type="predicted"/>
<dbReference type="PROSITE" id="PS50883">
    <property type="entry name" value="EAL"/>
    <property type="match status" value="1"/>
</dbReference>
<dbReference type="InterPro" id="IPR035919">
    <property type="entry name" value="EAL_sf"/>
</dbReference>
<accession>A0A2G7T442</accession>
<evidence type="ECO:0000259" key="1">
    <source>
        <dbReference type="PROSITE" id="PS50883"/>
    </source>
</evidence>
<dbReference type="Gene3D" id="3.20.20.450">
    <property type="entry name" value="EAL domain"/>
    <property type="match status" value="1"/>
</dbReference>
<feature type="domain" description="EAL" evidence="1">
    <location>
        <begin position="16"/>
        <end position="269"/>
    </location>
</feature>
<dbReference type="Pfam" id="PF00563">
    <property type="entry name" value="EAL"/>
    <property type="match status" value="1"/>
</dbReference>
<name>A0A2G7T442_9FLAO</name>
<sequence length="276" mass="31245">MLSENCSQKFIKVSSQLRISTDLRDALKNSKIDVYYQPKIQVQTGQIIGFEALARWVHPSLGNIPPEVFIRIAEQTGQIKELTSFVLQSVATQQQAWSDLGLSFPISINVSAAVFLEPLFVESFLQFFKTHHLSPNCYDLEITETAFVAFPERLTEAIRLIRSSGFRIYIDDFGVGFSSFSRLSSLPVDGLKIDKTFLRNAHQHRNAFLVLESIISLSKKLRIESVMEGVETEQDLLFLQTIGCDAAQGFLISVPMDSGEAVRWLQRRKNLSWHSI</sequence>